<reference evidence="3 4" key="1">
    <citation type="journal article" date="2018" name="Nat. Genet.">
        <title>Extensive intraspecific gene order and gene structural variations between Mo17 and other maize genomes.</title>
        <authorList>
            <person name="Sun S."/>
            <person name="Zhou Y."/>
            <person name="Chen J."/>
            <person name="Shi J."/>
            <person name="Zhao H."/>
            <person name="Zhao H."/>
            <person name="Song W."/>
            <person name="Zhang M."/>
            <person name="Cui Y."/>
            <person name="Dong X."/>
            <person name="Liu H."/>
            <person name="Ma X."/>
            <person name="Jiao Y."/>
            <person name="Wang B."/>
            <person name="Wei X."/>
            <person name="Stein J.C."/>
            <person name="Glaubitz J.C."/>
            <person name="Lu F."/>
            <person name="Yu G."/>
            <person name="Liang C."/>
            <person name="Fengler K."/>
            <person name="Li B."/>
            <person name="Rafalski A."/>
            <person name="Schnable P.S."/>
            <person name="Ware D.H."/>
            <person name="Buckler E.S."/>
            <person name="Lai J."/>
        </authorList>
    </citation>
    <scope>NUCLEOTIDE SEQUENCE [LARGE SCALE GENOMIC DNA]</scope>
    <source>
        <strain evidence="4">cv. Missouri 17</strain>
        <tissue evidence="3">Seedling</tissue>
    </source>
</reference>
<feature type="domain" description="No apical meristem-associated C-terminal" evidence="2">
    <location>
        <begin position="177"/>
        <end position="305"/>
    </location>
</feature>
<evidence type="ECO:0000256" key="1">
    <source>
        <dbReference type="SAM" id="MobiDB-lite"/>
    </source>
</evidence>
<dbReference type="EMBL" id="NCVQ01000006">
    <property type="protein sequence ID" value="PWZ21649.1"/>
    <property type="molecule type" value="Genomic_DNA"/>
</dbReference>
<dbReference type="GO" id="GO:0016740">
    <property type="term" value="F:transferase activity"/>
    <property type="evidence" value="ECO:0007669"/>
    <property type="project" value="UniProtKB-KW"/>
</dbReference>
<name>A0A3L6ELV2_MAIZE</name>
<accession>A0A3L6ELV2</accession>
<evidence type="ECO:0000313" key="4">
    <source>
        <dbReference type="Proteomes" id="UP000251960"/>
    </source>
</evidence>
<feature type="compositionally biased region" description="Basic and acidic residues" evidence="1">
    <location>
        <begin position="54"/>
        <end position="63"/>
    </location>
</feature>
<dbReference type="AlphaFoldDB" id="A0A3L6ELV2"/>
<dbReference type="Pfam" id="PF14303">
    <property type="entry name" value="NAM-associated"/>
    <property type="match status" value="1"/>
</dbReference>
<feature type="compositionally biased region" description="Polar residues" evidence="1">
    <location>
        <begin position="204"/>
        <end position="227"/>
    </location>
</feature>
<dbReference type="Proteomes" id="UP000251960">
    <property type="component" value="Chromosome 5"/>
</dbReference>
<protein>
    <submittedName>
        <fullName evidence="3">Glutathione S-transferase T3</fullName>
    </submittedName>
</protein>
<evidence type="ECO:0000313" key="3">
    <source>
        <dbReference type="EMBL" id="PWZ21649.1"/>
    </source>
</evidence>
<feature type="region of interest" description="Disordered" evidence="1">
    <location>
        <begin position="48"/>
        <end position="70"/>
    </location>
</feature>
<evidence type="ECO:0000259" key="2">
    <source>
        <dbReference type="Pfam" id="PF14303"/>
    </source>
</evidence>
<dbReference type="InterPro" id="IPR029466">
    <property type="entry name" value="NAM-associated_C"/>
</dbReference>
<dbReference type="PANTHER" id="PTHR45125">
    <property type="entry name" value="F21J9.4-RELATED"/>
    <property type="match status" value="1"/>
</dbReference>
<feature type="compositionally biased region" description="Basic and acidic residues" evidence="1">
    <location>
        <begin position="232"/>
        <end position="244"/>
    </location>
</feature>
<comment type="caution">
    <text evidence="3">The sequence shown here is derived from an EMBL/GenBank/DDBJ whole genome shotgun (WGS) entry which is preliminary data.</text>
</comment>
<organism evidence="3 4">
    <name type="scientific">Zea mays</name>
    <name type="common">Maize</name>
    <dbReference type="NCBI Taxonomy" id="4577"/>
    <lineage>
        <taxon>Eukaryota</taxon>
        <taxon>Viridiplantae</taxon>
        <taxon>Streptophyta</taxon>
        <taxon>Embryophyta</taxon>
        <taxon>Tracheophyta</taxon>
        <taxon>Spermatophyta</taxon>
        <taxon>Magnoliopsida</taxon>
        <taxon>Liliopsida</taxon>
        <taxon>Poales</taxon>
        <taxon>Poaceae</taxon>
        <taxon>PACMAD clade</taxon>
        <taxon>Panicoideae</taxon>
        <taxon>Andropogonodae</taxon>
        <taxon>Andropogoneae</taxon>
        <taxon>Tripsacinae</taxon>
        <taxon>Zea</taxon>
    </lineage>
</organism>
<proteinExistence type="predicted"/>
<dbReference type="ExpressionAtlas" id="A0A3L6ELV2">
    <property type="expression patterns" value="baseline"/>
</dbReference>
<gene>
    <name evidence="3" type="primary">GSTT3_1</name>
    <name evidence="3" type="ORF">Zm00014a_035124</name>
</gene>
<sequence length="320" mass="36879">MEKGQLSNEWAQEHNEQYLHDDWADNLGVFIENPEYVNTFENDMVSQQSFPSQEKVKGKEQKKQGKHKNVAHRGTTFTKEEDAVICSAFLRVSRDPIAGVNQSACAYYKRMYDFFCENKPKRSTRSQIGIQKRWQLIQKAVSKFSAFKSKVDRQNESGKNEQDRIDDAVKMYEEKEAFQFLHCWKMLRNEPKWNDKVLELNNTPTRKTQQPQGPCNPIGTQPSNENATIARPEGRDSAKKTKKHEMEVRSKLKEEQLSLTKQDIEARAKQSEAQLLTAELGIMGADLDKLSPSVRAYYSAMQQQIMERRGIITPHDSNGA</sequence>
<dbReference type="PANTHER" id="PTHR45125:SF40">
    <property type="entry name" value="OS06G0117800 PROTEIN"/>
    <property type="match status" value="1"/>
</dbReference>
<feature type="region of interest" description="Disordered" evidence="1">
    <location>
        <begin position="204"/>
        <end position="244"/>
    </location>
</feature>
<keyword evidence="3" id="KW-0808">Transferase</keyword>